<dbReference type="CDD" id="cd20292">
    <property type="entry name" value="cupin_QdtA-like"/>
    <property type="match status" value="1"/>
</dbReference>
<feature type="domain" description="Sugar 3,4-ketoisomerase QdtA cupin" evidence="1">
    <location>
        <begin position="8"/>
        <end position="134"/>
    </location>
</feature>
<evidence type="ECO:0000259" key="1">
    <source>
        <dbReference type="Pfam" id="PF05523"/>
    </source>
</evidence>
<dbReference type="InterPro" id="IPR008894">
    <property type="entry name" value="QdtA_cupin_dom"/>
</dbReference>
<protein>
    <submittedName>
        <fullName evidence="2">FdtA/QdtA family cupin domain-containing protein</fullName>
    </submittedName>
</protein>
<dbReference type="Gene3D" id="2.60.120.10">
    <property type="entry name" value="Jelly Rolls"/>
    <property type="match status" value="1"/>
</dbReference>
<accession>A0ABV6FY73</accession>
<proteinExistence type="predicted"/>
<keyword evidence="3" id="KW-1185">Reference proteome</keyword>
<name>A0ABV6FY73_9BACT</name>
<dbReference type="SUPFAM" id="SSF51182">
    <property type="entry name" value="RmlC-like cupins"/>
    <property type="match status" value="1"/>
</dbReference>
<dbReference type="EMBL" id="JBHLWI010000090">
    <property type="protein sequence ID" value="MFC0264833.1"/>
    <property type="molecule type" value="Genomic_DNA"/>
</dbReference>
<sequence>MKQDLMAPRILELENRTSATGKLTFFEPSSDFSFQIKRTFWISSVSVGAKRGVHAHKKESQLLICLNGAVQVELEDVEKNTFHFELSSPDKALFLPPLVWSSVCIGKDAILLVLSDQEFCEEDYIRDKADFANLQSNYQKSR</sequence>
<dbReference type="InterPro" id="IPR011051">
    <property type="entry name" value="RmlC_Cupin_sf"/>
</dbReference>
<comment type="caution">
    <text evidence="2">The sequence shown here is derived from an EMBL/GenBank/DDBJ whole genome shotgun (WGS) entry which is preliminary data.</text>
</comment>
<dbReference type="Pfam" id="PF05523">
    <property type="entry name" value="FdtA"/>
    <property type="match status" value="1"/>
</dbReference>
<gene>
    <name evidence="2" type="ORF">ACFFIP_19245</name>
</gene>
<reference evidence="2 3" key="1">
    <citation type="submission" date="2024-09" db="EMBL/GenBank/DDBJ databases">
        <authorList>
            <person name="Sun Q."/>
            <person name="Mori K."/>
        </authorList>
    </citation>
    <scope>NUCLEOTIDE SEQUENCE [LARGE SCALE GENOMIC DNA]</scope>
    <source>
        <strain evidence="2 3">CCM 7650</strain>
    </source>
</reference>
<organism evidence="2 3">
    <name type="scientific">Fontibacter flavus</name>
    <dbReference type="NCBI Taxonomy" id="654838"/>
    <lineage>
        <taxon>Bacteria</taxon>
        <taxon>Pseudomonadati</taxon>
        <taxon>Bacteroidota</taxon>
        <taxon>Cytophagia</taxon>
        <taxon>Cytophagales</taxon>
        <taxon>Cyclobacteriaceae</taxon>
        <taxon>Fontibacter</taxon>
    </lineage>
</organism>
<evidence type="ECO:0000313" key="2">
    <source>
        <dbReference type="EMBL" id="MFC0264833.1"/>
    </source>
</evidence>
<dbReference type="InterPro" id="IPR014710">
    <property type="entry name" value="RmlC-like_jellyroll"/>
</dbReference>
<dbReference type="Proteomes" id="UP001589797">
    <property type="component" value="Unassembled WGS sequence"/>
</dbReference>
<evidence type="ECO:0000313" key="3">
    <source>
        <dbReference type="Proteomes" id="UP001589797"/>
    </source>
</evidence>